<dbReference type="PANTHER" id="PTHR30193:SF41">
    <property type="entry name" value="DIACETYLCHITOBIOSE UPTAKE SYSTEM PERMEASE PROTEIN NGCF"/>
    <property type="match status" value="1"/>
</dbReference>
<protein>
    <submittedName>
        <fullName evidence="10">Multiple sugar transport system permease protein</fullName>
    </submittedName>
</protein>
<sequence length="312" mass="34050">MASGTLTKASTSRRSRQGRAGPRRRHNAAGAGLMAPFVILYALFLLVPTAYGVVLSFFDTGLASAGVGTFVGLANYLEAFSSDQFWSALGHTLWFTVLTSPPLVLLALAAAIMANRVSRGTWFLRLAFFAPYVLPSSVLALIWIWLYTPDLGLIGDWLGRVGLPAPSWLGDPNWAMISIAIATVWGHLGFNFVLYLAGLQEIPHEIYESASIDGASSWQQIIHITIPMLGRTTTLVAVLQVIGSLKVFDQVFLMTAGGPNFATRTAMQFIYDYGFTNFRVGYASATSMVLFLIVLAVSVVWFTLVRRQERGV</sequence>
<dbReference type="InterPro" id="IPR051393">
    <property type="entry name" value="ABC_transporter_permease"/>
</dbReference>
<organism evidence="10 11">
    <name type="scientific">Actinopolymorpha pittospori</name>
    <dbReference type="NCBI Taxonomy" id="648752"/>
    <lineage>
        <taxon>Bacteria</taxon>
        <taxon>Bacillati</taxon>
        <taxon>Actinomycetota</taxon>
        <taxon>Actinomycetes</taxon>
        <taxon>Propionibacteriales</taxon>
        <taxon>Actinopolymorphaceae</taxon>
        <taxon>Actinopolymorpha</taxon>
    </lineage>
</organism>
<keyword evidence="2 7" id="KW-0813">Transport</keyword>
<dbReference type="PANTHER" id="PTHR30193">
    <property type="entry name" value="ABC TRANSPORTER PERMEASE PROTEIN"/>
    <property type="match status" value="1"/>
</dbReference>
<comment type="subcellular location">
    <subcellularLocation>
        <location evidence="1 7">Cell membrane</location>
        <topology evidence="1 7">Multi-pass membrane protein</topology>
    </subcellularLocation>
</comment>
<keyword evidence="3" id="KW-1003">Cell membrane</keyword>
<dbReference type="Gene3D" id="1.10.3720.10">
    <property type="entry name" value="MetI-like"/>
    <property type="match status" value="1"/>
</dbReference>
<feature type="transmembrane region" description="Helical" evidence="7">
    <location>
        <begin position="126"/>
        <end position="146"/>
    </location>
</feature>
<evidence type="ECO:0000256" key="2">
    <source>
        <dbReference type="ARBA" id="ARBA00022448"/>
    </source>
</evidence>
<keyword evidence="5 7" id="KW-1133">Transmembrane helix</keyword>
<evidence type="ECO:0000256" key="7">
    <source>
        <dbReference type="RuleBase" id="RU363032"/>
    </source>
</evidence>
<keyword evidence="11" id="KW-1185">Reference proteome</keyword>
<proteinExistence type="inferred from homology"/>
<name>A0A927MUM3_9ACTN</name>
<feature type="transmembrane region" description="Helical" evidence="7">
    <location>
        <begin position="28"/>
        <end position="47"/>
    </location>
</feature>
<evidence type="ECO:0000313" key="11">
    <source>
        <dbReference type="Proteomes" id="UP000638648"/>
    </source>
</evidence>
<dbReference type="InterPro" id="IPR000515">
    <property type="entry name" value="MetI-like"/>
</dbReference>
<feature type="region of interest" description="Disordered" evidence="8">
    <location>
        <begin position="1"/>
        <end position="26"/>
    </location>
</feature>
<evidence type="ECO:0000256" key="3">
    <source>
        <dbReference type="ARBA" id="ARBA00022475"/>
    </source>
</evidence>
<dbReference type="RefSeq" id="WP_192750714.1">
    <property type="nucleotide sequence ID" value="NZ_BAABJL010000052.1"/>
</dbReference>
<reference evidence="10" key="1">
    <citation type="submission" date="2020-10" db="EMBL/GenBank/DDBJ databases">
        <title>Sequencing the genomes of 1000 actinobacteria strains.</title>
        <authorList>
            <person name="Klenk H.-P."/>
        </authorList>
    </citation>
    <scope>NUCLEOTIDE SEQUENCE</scope>
    <source>
        <strain evidence="10">DSM 45354</strain>
    </source>
</reference>
<feature type="transmembrane region" description="Helical" evidence="7">
    <location>
        <begin position="228"/>
        <end position="248"/>
    </location>
</feature>
<evidence type="ECO:0000313" key="10">
    <source>
        <dbReference type="EMBL" id="MBE1606622.1"/>
    </source>
</evidence>
<dbReference type="SUPFAM" id="SSF161098">
    <property type="entry name" value="MetI-like"/>
    <property type="match status" value="1"/>
</dbReference>
<gene>
    <name evidence="10" type="ORF">HEB94_003470</name>
</gene>
<feature type="transmembrane region" description="Helical" evidence="7">
    <location>
        <begin position="93"/>
        <end position="114"/>
    </location>
</feature>
<keyword evidence="6 7" id="KW-0472">Membrane</keyword>
<comment type="caution">
    <text evidence="10">The sequence shown here is derived from an EMBL/GenBank/DDBJ whole genome shotgun (WGS) entry which is preliminary data.</text>
</comment>
<dbReference type="InterPro" id="IPR035906">
    <property type="entry name" value="MetI-like_sf"/>
</dbReference>
<evidence type="ECO:0000256" key="8">
    <source>
        <dbReference type="SAM" id="MobiDB-lite"/>
    </source>
</evidence>
<feature type="transmembrane region" description="Helical" evidence="7">
    <location>
        <begin position="174"/>
        <end position="197"/>
    </location>
</feature>
<dbReference type="GO" id="GO:0055085">
    <property type="term" value="P:transmembrane transport"/>
    <property type="evidence" value="ECO:0007669"/>
    <property type="project" value="InterPro"/>
</dbReference>
<dbReference type="EMBL" id="JADBEM010000001">
    <property type="protein sequence ID" value="MBE1606622.1"/>
    <property type="molecule type" value="Genomic_DNA"/>
</dbReference>
<evidence type="ECO:0000256" key="1">
    <source>
        <dbReference type="ARBA" id="ARBA00004651"/>
    </source>
</evidence>
<comment type="similarity">
    <text evidence="7">Belongs to the binding-protein-dependent transport system permease family.</text>
</comment>
<evidence type="ECO:0000256" key="5">
    <source>
        <dbReference type="ARBA" id="ARBA00022989"/>
    </source>
</evidence>
<dbReference type="PROSITE" id="PS50928">
    <property type="entry name" value="ABC_TM1"/>
    <property type="match status" value="1"/>
</dbReference>
<feature type="compositionally biased region" description="Polar residues" evidence="8">
    <location>
        <begin position="1"/>
        <end position="10"/>
    </location>
</feature>
<evidence type="ECO:0000256" key="6">
    <source>
        <dbReference type="ARBA" id="ARBA00023136"/>
    </source>
</evidence>
<dbReference type="AlphaFoldDB" id="A0A927MUM3"/>
<dbReference type="Proteomes" id="UP000638648">
    <property type="component" value="Unassembled WGS sequence"/>
</dbReference>
<feature type="compositionally biased region" description="Basic residues" evidence="8">
    <location>
        <begin position="11"/>
        <end position="26"/>
    </location>
</feature>
<keyword evidence="10" id="KW-0762">Sugar transport</keyword>
<dbReference type="CDD" id="cd06261">
    <property type="entry name" value="TM_PBP2"/>
    <property type="match status" value="1"/>
</dbReference>
<evidence type="ECO:0000256" key="4">
    <source>
        <dbReference type="ARBA" id="ARBA00022692"/>
    </source>
</evidence>
<dbReference type="Pfam" id="PF00528">
    <property type="entry name" value="BPD_transp_1"/>
    <property type="match status" value="1"/>
</dbReference>
<feature type="transmembrane region" description="Helical" evidence="7">
    <location>
        <begin position="282"/>
        <end position="304"/>
    </location>
</feature>
<feature type="domain" description="ABC transmembrane type-1" evidence="9">
    <location>
        <begin position="89"/>
        <end position="301"/>
    </location>
</feature>
<accession>A0A927MUM3</accession>
<dbReference type="GO" id="GO:0005886">
    <property type="term" value="C:plasma membrane"/>
    <property type="evidence" value="ECO:0007669"/>
    <property type="project" value="UniProtKB-SubCell"/>
</dbReference>
<keyword evidence="4 7" id="KW-0812">Transmembrane</keyword>
<evidence type="ECO:0000259" key="9">
    <source>
        <dbReference type="PROSITE" id="PS50928"/>
    </source>
</evidence>